<evidence type="ECO:0000256" key="1">
    <source>
        <dbReference type="SAM" id="SignalP"/>
    </source>
</evidence>
<protein>
    <recommendedName>
        <fullName evidence="4">Amine oxidase domain-containing protein</fullName>
    </recommendedName>
</protein>
<keyword evidence="1" id="KW-0732">Signal</keyword>
<name>A0A8K0SKU6_9HYPO</name>
<dbReference type="OrthoDB" id="68575at2759"/>
<gene>
    <name evidence="2" type="ORF">B0I35DRAFT_470608</name>
</gene>
<dbReference type="GO" id="GO:0016491">
    <property type="term" value="F:oxidoreductase activity"/>
    <property type="evidence" value="ECO:0007669"/>
    <property type="project" value="TreeGrafter"/>
</dbReference>
<evidence type="ECO:0000313" key="2">
    <source>
        <dbReference type="EMBL" id="KAH7310886.1"/>
    </source>
</evidence>
<dbReference type="Proteomes" id="UP000813444">
    <property type="component" value="Unassembled WGS sequence"/>
</dbReference>
<dbReference type="SUPFAM" id="SSF51905">
    <property type="entry name" value="FAD/NAD(P)-binding domain"/>
    <property type="match status" value="1"/>
</dbReference>
<dbReference type="PANTHER" id="PTHR42923:SF26">
    <property type="entry name" value="FMN REDUCTASE LOT6, PUTATIVE (AFU_ORTHOLOGUE AFUA_7G06600)-RELATED"/>
    <property type="match status" value="1"/>
</dbReference>
<organism evidence="2 3">
    <name type="scientific">Stachybotrys elegans</name>
    <dbReference type="NCBI Taxonomy" id="80388"/>
    <lineage>
        <taxon>Eukaryota</taxon>
        <taxon>Fungi</taxon>
        <taxon>Dikarya</taxon>
        <taxon>Ascomycota</taxon>
        <taxon>Pezizomycotina</taxon>
        <taxon>Sordariomycetes</taxon>
        <taxon>Hypocreomycetidae</taxon>
        <taxon>Hypocreales</taxon>
        <taxon>Stachybotryaceae</taxon>
        <taxon>Stachybotrys</taxon>
    </lineage>
</organism>
<dbReference type="InterPro" id="IPR050464">
    <property type="entry name" value="Zeta_carotene_desat/Oxidored"/>
</dbReference>
<accession>A0A8K0SKU6</accession>
<comment type="caution">
    <text evidence="2">The sequence shown here is derived from an EMBL/GenBank/DDBJ whole genome shotgun (WGS) entry which is preliminary data.</text>
</comment>
<dbReference type="AlphaFoldDB" id="A0A8K0SKU6"/>
<evidence type="ECO:0008006" key="4">
    <source>
        <dbReference type="Google" id="ProtNLM"/>
    </source>
</evidence>
<feature type="chain" id="PRO_5035445640" description="Amine oxidase domain-containing protein" evidence="1">
    <location>
        <begin position="19"/>
        <end position="475"/>
    </location>
</feature>
<dbReference type="Gene3D" id="3.50.50.60">
    <property type="entry name" value="FAD/NAD(P)-binding domain"/>
    <property type="match status" value="1"/>
</dbReference>
<dbReference type="InterPro" id="IPR036188">
    <property type="entry name" value="FAD/NAD-bd_sf"/>
</dbReference>
<sequence>MHLSQLLVITGFAHLVAEELRRDVCIVGGGASGTHAAVSLIDQNKTVIVIDREDRLGGNTHTWTDPHTGRLVDIGVVVFQPKQVVFDFFSKFDLPLLNLSSIQWNEPGQPANISQPAAIYNTLRIDTDFRDGSNVTRTAWPDVGAALGRMAEALAQYDYVLEGYELPDPVPEDLYMPFGAFVDKYNFSDAFPLVYQVSQGMGDLLHVPTIFAIKYFNLGDLQALSQGYLTHARGNNSDIYAKAGEFIGSENILFRSSVVATNRKNTTDGRLEFLISTRDEGLKLLSCKQAVLAVPPHLANLRGWDLTDEEHGVFSQYITSNGYWTGLVKGVGMNQTVSHYNAAGETPYNIPVLPALYALAPVGTIDDVWWIKFGANNPTLTDGQVQDYVVRQIQTLQRAVNAPVTEPEWLIFQSHTPFHLQASPQAIKNGFFRDLTALQGGLGGKMFYTGAAFHTHYSTYLWQYNRDVLIPKMSR</sequence>
<dbReference type="Gene3D" id="1.10.405.20">
    <property type="match status" value="1"/>
</dbReference>
<dbReference type="EMBL" id="JAGPNK010000012">
    <property type="protein sequence ID" value="KAH7310886.1"/>
    <property type="molecule type" value="Genomic_DNA"/>
</dbReference>
<dbReference type="PANTHER" id="PTHR42923">
    <property type="entry name" value="PROTOPORPHYRINOGEN OXIDASE"/>
    <property type="match status" value="1"/>
</dbReference>
<keyword evidence="3" id="KW-1185">Reference proteome</keyword>
<proteinExistence type="predicted"/>
<dbReference type="Pfam" id="PF13450">
    <property type="entry name" value="NAD_binding_8"/>
    <property type="match status" value="1"/>
</dbReference>
<feature type="signal peptide" evidence="1">
    <location>
        <begin position="1"/>
        <end position="18"/>
    </location>
</feature>
<reference evidence="2" key="1">
    <citation type="journal article" date="2021" name="Nat. Commun.">
        <title>Genetic determinants of endophytism in the Arabidopsis root mycobiome.</title>
        <authorList>
            <person name="Mesny F."/>
            <person name="Miyauchi S."/>
            <person name="Thiergart T."/>
            <person name="Pickel B."/>
            <person name="Atanasova L."/>
            <person name="Karlsson M."/>
            <person name="Huettel B."/>
            <person name="Barry K.W."/>
            <person name="Haridas S."/>
            <person name="Chen C."/>
            <person name="Bauer D."/>
            <person name="Andreopoulos W."/>
            <person name="Pangilinan J."/>
            <person name="LaButti K."/>
            <person name="Riley R."/>
            <person name="Lipzen A."/>
            <person name="Clum A."/>
            <person name="Drula E."/>
            <person name="Henrissat B."/>
            <person name="Kohler A."/>
            <person name="Grigoriev I.V."/>
            <person name="Martin F.M."/>
            <person name="Hacquard S."/>
        </authorList>
    </citation>
    <scope>NUCLEOTIDE SEQUENCE</scope>
    <source>
        <strain evidence="2">MPI-CAGE-CH-0235</strain>
    </source>
</reference>
<dbReference type="Gene3D" id="3.30.70.1990">
    <property type="match status" value="1"/>
</dbReference>
<evidence type="ECO:0000313" key="3">
    <source>
        <dbReference type="Proteomes" id="UP000813444"/>
    </source>
</evidence>